<evidence type="ECO:0000313" key="3">
    <source>
        <dbReference type="Proteomes" id="UP000269721"/>
    </source>
</evidence>
<accession>A0A4P9WMM3</accession>
<feature type="compositionally biased region" description="Basic and acidic residues" evidence="1">
    <location>
        <begin position="219"/>
        <end position="230"/>
    </location>
</feature>
<dbReference type="OrthoDB" id="5135119at2759"/>
<organism evidence="2 3">
    <name type="scientific">Blyttiomyces helicus</name>
    <dbReference type="NCBI Taxonomy" id="388810"/>
    <lineage>
        <taxon>Eukaryota</taxon>
        <taxon>Fungi</taxon>
        <taxon>Fungi incertae sedis</taxon>
        <taxon>Chytridiomycota</taxon>
        <taxon>Chytridiomycota incertae sedis</taxon>
        <taxon>Chytridiomycetes</taxon>
        <taxon>Chytridiomycetes incertae sedis</taxon>
        <taxon>Blyttiomyces</taxon>
    </lineage>
</organism>
<feature type="region of interest" description="Disordered" evidence="1">
    <location>
        <begin position="206"/>
        <end position="259"/>
    </location>
</feature>
<feature type="compositionally biased region" description="Polar residues" evidence="1">
    <location>
        <begin position="319"/>
        <end position="331"/>
    </location>
</feature>
<dbReference type="AlphaFoldDB" id="A0A4P9WMM3"/>
<sequence>MSSVKNIILAAHVSIRRLSARSLELGVPDQRLILFLPIQARFGVLDGGRGLEAMMGFTTNTCSPPLREYGLHWRWLSVKTVLVQNSMLLNFYLGSRNQQWCIFEGPQLKCLEPHLTLLMILLCSTFNEGRSKKYSGEMQRFASSIDWCRACAIGEDKYLPPCEHPKVVQSMSHIIAACYTFPFGPAAAWSGVVVFEKSTFRLRELGPRPEQGGWGTGEEVGKMDKGEGKSKGVAGSQIDEVKPPAAVQKPAPTTTDPRTVIATLPHEPRYDIIAEPAKGKPEFLVIHIRLPETVSDGLREGGRVGGHPNHLSDFPNGPPFSTSSAPQNPEPWTSKKNRVIFSISNQYHLDAPLPHPIDTVEAGA</sequence>
<evidence type="ECO:0000256" key="1">
    <source>
        <dbReference type="SAM" id="MobiDB-lite"/>
    </source>
</evidence>
<keyword evidence="3" id="KW-1185">Reference proteome</keyword>
<gene>
    <name evidence="2" type="ORF">BDK51DRAFT_31721</name>
</gene>
<dbReference type="EMBL" id="KZ993930">
    <property type="protein sequence ID" value="RKO94331.1"/>
    <property type="molecule type" value="Genomic_DNA"/>
</dbReference>
<feature type="compositionally biased region" description="Low complexity" evidence="1">
    <location>
        <begin position="243"/>
        <end position="255"/>
    </location>
</feature>
<reference evidence="3" key="1">
    <citation type="journal article" date="2018" name="Nat. Microbiol.">
        <title>Leveraging single-cell genomics to expand the fungal tree of life.</title>
        <authorList>
            <person name="Ahrendt S.R."/>
            <person name="Quandt C.A."/>
            <person name="Ciobanu D."/>
            <person name="Clum A."/>
            <person name="Salamov A."/>
            <person name="Andreopoulos B."/>
            <person name="Cheng J.F."/>
            <person name="Woyke T."/>
            <person name="Pelin A."/>
            <person name="Henrissat B."/>
            <person name="Reynolds N.K."/>
            <person name="Benny G.L."/>
            <person name="Smith M.E."/>
            <person name="James T.Y."/>
            <person name="Grigoriev I.V."/>
        </authorList>
    </citation>
    <scope>NUCLEOTIDE SEQUENCE [LARGE SCALE GENOMIC DNA]</scope>
</reference>
<evidence type="ECO:0000313" key="2">
    <source>
        <dbReference type="EMBL" id="RKO94331.1"/>
    </source>
</evidence>
<feature type="region of interest" description="Disordered" evidence="1">
    <location>
        <begin position="301"/>
        <end position="333"/>
    </location>
</feature>
<proteinExistence type="predicted"/>
<dbReference type="Proteomes" id="UP000269721">
    <property type="component" value="Unassembled WGS sequence"/>
</dbReference>
<protein>
    <submittedName>
        <fullName evidence="2">Uncharacterized protein</fullName>
    </submittedName>
</protein>
<name>A0A4P9WMM3_9FUNG</name>